<sequence length="307" mass="35907">MLNNKVSLLQMMLVLLMVFVFITLTDISLFLGAVILPFTVYFLVKLKHESNYHFWLTFVSFLIPALILLSATVWLWYLLLYLLAVVLHRTLKQNLSQELTLFYVTATFALGTIGGLNIMQWTGTIQPLSDVYMNFRNWYMEQIEMYGDFAASSMDTELIGQTLDQIFISLPAYITLISFALALYTVLMLRLILGSSTVKLWEYRSFKDWNFPRFILYLFLISFIVSFFTTEGTTFFSTMSNIIIVLEWILYIHGLSFAYFFFREKKLHVALSVLLLIPLIILKPLTLLIGIFEMIFRIRTIIELRRK</sequence>
<feature type="transmembrane region" description="Helical" evidence="1">
    <location>
        <begin position="12"/>
        <end position="42"/>
    </location>
</feature>
<protein>
    <submittedName>
        <fullName evidence="2">Predicted membrane protein</fullName>
    </submittedName>
</protein>
<feature type="transmembrane region" description="Helical" evidence="1">
    <location>
        <begin position="242"/>
        <end position="262"/>
    </location>
</feature>
<dbReference type="PANTHER" id="PTHR41324:SF1">
    <property type="entry name" value="DUF2232 DOMAIN-CONTAINING PROTEIN"/>
    <property type="match status" value="1"/>
</dbReference>
<evidence type="ECO:0000313" key="3">
    <source>
        <dbReference type="Proteomes" id="UP000183090"/>
    </source>
</evidence>
<evidence type="ECO:0000313" key="2">
    <source>
        <dbReference type="EMBL" id="SFK74109.1"/>
    </source>
</evidence>
<feature type="transmembrane region" description="Helical" evidence="1">
    <location>
        <begin position="99"/>
        <end position="119"/>
    </location>
</feature>
<comment type="caution">
    <text evidence="2">The sequence shown here is derived from an EMBL/GenBank/DDBJ whole genome shotgun (WGS) entry which is preliminary data.</text>
</comment>
<accession>A0AA94KW18</accession>
<feature type="transmembrane region" description="Helical" evidence="1">
    <location>
        <begin position="214"/>
        <end position="236"/>
    </location>
</feature>
<evidence type="ECO:0000256" key="1">
    <source>
        <dbReference type="SAM" id="Phobius"/>
    </source>
</evidence>
<keyword evidence="1" id="KW-0812">Transmembrane</keyword>
<dbReference type="AlphaFoldDB" id="A0AA94KW18"/>
<proteinExistence type="predicted"/>
<gene>
    <name evidence="2" type="ORF">SAMN05216235_1414</name>
</gene>
<dbReference type="PANTHER" id="PTHR41324">
    <property type="entry name" value="MEMBRANE PROTEIN-RELATED"/>
    <property type="match status" value="1"/>
</dbReference>
<dbReference type="Pfam" id="PF09991">
    <property type="entry name" value="DUF2232"/>
    <property type="match status" value="1"/>
</dbReference>
<keyword evidence="1" id="KW-0472">Membrane</keyword>
<name>A0AA94KW18_9STAP</name>
<dbReference type="InterPro" id="IPR018710">
    <property type="entry name" value="DUF2232"/>
</dbReference>
<dbReference type="EMBL" id="FOTB01000003">
    <property type="protein sequence ID" value="SFK74109.1"/>
    <property type="molecule type" value="Genomic_DNA"/>
</dbReference>
<dbReference type="RefSeq" id="WP_143544911.1">
    <property type="nucleotide sequence ID" value="NZ_CP011366.1"/>
</dbReference>
<feature type="transmembrane region" description="Helical" evidence="1">
    <location>
        <begin position="54"/>
        <end position="87"/>
    </location>
</feature>
<feature type="transmembrane region" description="Helical" evidence="1">
    <location>
        <begin position="172"/>
        <end position="193"/>
    </location>
</feature>
<keyword evidence="1" id="KW-1133">Transmembrane helix</keyword>
<reference evidence="2 3" key="1">
    <citation type="submission" date="2016-10" db="EMBL/GenBank/DDBJ databases">
        <authorList>
            <person name="Varghese N."/>
            <person name="Submissions S."/>
        </authorList>
    </citation>
    <scope>NUCLEOTIDE SEQUENCE [LARGE SCALE GENOMIC DNA]</scope>
    <source>
        <strain evidence="2 3">CGMCC 1.6501</strain>
    </source>
</reference>
<dbReference type="Proteomes" id="UP000183090">
    <property type="component" value="Unassembled WGS sequence"/>
</dbReference>
<organism evidence="2 3">
    <name type="scientific">Salinicoccus halodurans</name>
    <dbReference type="NCBI Taxonomy" id="407035"/>
    <lineage>
        <taxon>Bacteria</taxon>
        <taxon>Bacillati</taxon>
        <taxon>Bacillota</taxon>
        <taxon>Bacilli</taxon>
        <taxon>Bacillales</taxon>
        <taxon>Staphylococcaceae</taxon>
        <taxon>Salinicoccus</taxon>
    </lineage>
</organism>
<feature type="transmembrane region" description="Helical" evidence="1">
    <location>
        <begin position="269"/>
        <end position="292"/>
    </location>
</feature>